<dbReference type="EMBL" id="JBJKTR010000019">
    <property type="protein sequence ID" value="KAL3333492.1"/>
    <property type="molecule type" value="Genomic_DNA"/>
</dbReference>
<evidence type="ECO:0000313" key="2">
    <source>
        <dbReference type="EMBL" id="KAL3333492.1"/>
    </source>
</evidence>
<evidence type="ECO:0000313" key="3">
    <source>
        <dbReference type="Proteomes" id="UP001627284"/>
    </source>
</evidence>
<comment type="caution">
    <text evidence="2">The sequence shown here is derived from an EMBL/GenBank/DDBJ whole genome shotgun (WGS) entry which is preliminary data.</text>
</comment>
<dbReference type="AlphaFoldDB" id="A0ABD2RQ58"/>
<proteinExistence type="predicted"/>
<gene>
    <name evidence="2" type="ORF">AABB24_033523</name>
</gene>
<protein>
    <submittedName>
        <fullName evidence="2">Uncharacterized protein</fullName>
    </submittedName>
</protein>
<keyword evidence="3" id="KW-1185">Reference proteome</keyword>
<feature type="region of interest" description="Disordered" evidence="1">
    <location>
        <begin position="1"/>
        <end position="26"/>
    </location>
</feature>
<accession>A0ABD2RQ58</accession>
<sequence>MLVLGVNDHDSEQKASGNQESGGVENAEEEFRLDLAILISLLDSKISRQSKSTDKHILSVKSSFPDLKFSRNDMEDKINSLEKRFKKTREMQGDSPKMVRRIEREIIRLVHDTMGMPIIPR</sequence>
<name>A0ABD2RQ58_9SOLN</name>
<evidence type="ECO:0000256" key="1">
    <source>
        <dbReference type="SAM" id="MobiDB-lite"/>
    </source>
</evidence>
<reference evidence="2 3" key="1">
    <citation type="submission" date="2024-05" db="EMBL/GenBank/DDBJ databases">
        <title>De novo assembly of an allotetraploid wild potato.</title>
        <authorList>
            <person name="Hosaka A.J."/>
        </authorList>
    </citation>
    <scope>NUCLEOTIDE SEQUENCE [LARGE SCALE GENOMIC DNA]</scope>
    <source>
        <tissue evidence="2">Young leaves</tissue>
    </source>
</reference>
<dbReference type="Proteomes" id="UP001627284">
    <property type="component" value="Unassembled WGS sequence"/>
</dbReference>
<organism evidence="2 3">
    <name type="scientific">Solanum stoloniferum</name>
    <dbReference type="NCBI Taxonomy" id="62892"/>
    <lineage>
        <taxon>Eukaryota</taxon>
        <taxon>Viridiplantae</taxon>
        <taxon>Streptophyta</taxon>
        <taxon>Embryophyta</taxon>
        <taxon>Tracheophyta</taxon>
        <taxon>Spermatophyta</taxon>
        <taxon>Magnoliopsida</taxon>
        <taxon>eudicotyledons</taxon>
        <taxon>Gunneridae</taxon>
        <taxon>Pentapetalae</taxon>
        <taxon>asterids</taxon>
        <taxon>lamiids</taxon>
        <taxon>Solanales</taxon>
        <taxon>Solanaceae</taxon>
        <taxon>Solanoideae</taxon>
        <taxon>Solaneae</taxon>
        <taxon>Solanum</taxon>
    </lineage>
</organism>